<evidence type="ECO:0000313" key="15">
    <source>
        <dbReference type="Proteomes" id="UP000011566"/>
    </source>
</evidence>
<feature type="active site" description="Proton donor/acceptor" evidence="12">
    <location>
        <position position="140"/>
    </location>
</feature>
<dbReference type="InterPro" id="IPR013785">
    <property type="entry name" value="Aldolase_TIM"/>
</dbReference>
<dbReference type="CDD" id="cd00408">
    <property type="entry name" value="DHDPS-like"/>
    <property type="match status" value="1"/>
</dbReference>
<dbReference type="NCBIfam" id="TIGR00674">
    <property type="entry name" value="dapA"/>
    <property type="match status" value="1"/>
</dbReference>
<evidence type="ECO:0000256" key="11">
    <source>
        <dbReference type="NCBIfam" id="TIGR00674"/>
    </source>
</evidence>
<dbReference type="InterPro" id="IPR020624">
    <property type="entry name" value="Schiff_base-form_aldolases_CS"/>
</dbReference>
<keyword evidence="8" id="KW-0456">Lyase</keyword>
<dbReference type="InterPro" id="IPR002220">
    <property type="entry name" value="DapA-like"/>
</dbReference>
<dbReference type="PATRIC" id="fig|1132509.6.peg.271"/>
<feature type="binding site" evidence="13">
    <location>
        <position position="51"/>
    </location>
    <ligand>
        <name>pyruvate</name>
        <dbReference type="ChEBI" id="CHEBI:15361"/>
    </ligand>
</feature>
<dbReference type="SUPFAM" id="SSF51569">
    <property type="entry name" value="Aldolase"/>
    <property type="match status" value="1"/>
</dbReference>
<evidence type="ECO:0000256" key="7">
    <source>
        <dbReference type="ARBA" id="ARBA00023154"/>
    </source>
</evidence>
<dbReference type="Gene3D" id="3.20.20.70">
    <property type="entry name" value="Aldolase class I"/>
    <property type="match status" value="1"/>
</dbReference>
<dbReference type="GO" id="GO:0009089">
    <property type="term" value="P:lysine biosynthetic process via diaminopimelate"/>
    <property type="evidence" value="ECO:0007669"/>
    <property type="project" value="UniProtKB-UniRule"/>
</dbReference>
<feature type="binding site" evidence="13">
    <location>
        <position position="210"/>
    </location>
    <ligand>
        <name>pyruvate</name>
        <dbReference type="ChEBI" id="CHEBI:15361"/>
    </ligand>
</feature>
<evidence type="ECO:0000256" key="9">
    <source>
        <dbReference type="ARBA" id="ARBA00023270"/>
    </source>
</evidence>
<dbReference type="AlphaFoldDB" id="M0M6S1"/>
<dbReference type="PROSITE" id="PS00665">
    <property type="entry name" value="DHDPS_1"/>
    <property type="match status" value="1"/>
</dbReference>
<dbReference type="PANTHER" id="PTHR12128">
    <property type="entry name" value="DIHYDRODIPICOLINATE SYNTHASE"/>
    <property type="match status" value="1"/>
</dbReference>
<evidence type="ECO:0000256" key="10">
    <source>
        <dbReference type="ARBA" id="ARBA00047836"/>
    </source>
</evidence>
<sequence>MTTTAPDRFGGALCPTITPFADDEVSTAGLETLIEHVIEGGIEGLVPCGTTGEFASLSTTEYRTVIETTVDVADGRVPVMAGTAGTSVAGTVENIAFAAEAGADAALITLPYFHTANDEAGNEAFITAVADEAALPCYLYNIPSCTGAPIAPETVSTVAGHDSVVGLKDSGGDFTYFQDIVERTPADFQVYPGSDSLLAWGLLGGAAGGVCALSNVVPEAFAELVAAVERGDIETATDLQAGITALFQACVAHGFAPTAKAGLAVRGVLPEATVRPPLVELDGDARDAVETAIDDVLTAVEASA</sequence>
<evidence type="ECO:0000256" key="3">
    <source>
        <dbReference type="ARBA" id="ARBA00012086"/>
    </source>
</evidence>
<comment type="caution">
    <text evidence="14">The sequence shown here is derived from an EMBL/GenBank/DDBJ whole genome shotgun (WGS) entry which is preliminary data.</text>
</comment>
<protein>
    <recommendedName>
        <fullName evidence="3 11">4-hydroxy-tetrahydrodipicolinate synthase</fullName>
        <ecNumber evidence="3 11">4.3.3.7</ecNumber>
    </recommendedName>
</protein>
<evidence type="ECO:0000256" key="2">
    <source>
        <dbReference type="ARBA" id="ARBA00005120"/>
    </source>
</evidence>
<name>M0M6S1_9EURY</name>
<evidence type="ECO:0000256" key="6">
    <source>
        <dbReference type="ARBA" id="ARBA00022915"/>
    </source>
</evidence>
<dbReference type="Proteomes" id="UP000011566">
    <property type="component" value="Unassembled WGS sequence"/>
</dbReference>
<evidence type="ECO:0000256" key="13">
    <source>
        <dbReference type="PIRSR" id="PIRSR001365-2"/>
    </source>
</evidence>
<comment type="function">
    <text evidence="1">Catalyzes the condensation of (S)-aspartate-beta-semialdehyde [(S)-ASA] and pyruvate to 4-hydroxy-tetrahydrodipicolinate (HTPA).</text>
</comment>
<dbReference type="eggNOG" id="arCOG04172">
    <property type="taxonomic scope" value="Archaea"/>
</dbReference>
<gene>
    <name evidence="14" type="ORF">C447_01140</name>
</gene>
<evidence type="ECO:0000256" key="5">
    <source>
        <dbReference type="ARBA" id="ARBA00022605"/>
    </source>
</evidence>
<dbReference type="GO" id="GO:0008675">
    <property type="term" value="F:2-dehydro-3-deoxy-phosphogluconate aldolase activity"/>
    <property type="evidence" value="ECO:0007669"/>
    <property type="project" value="UniProtKB-ARBA"/>
</dbReference>
<dbReference type="PRINTS" id="PR00146">
    <property type="entry name" value="DHPICSNTHASE"/>
</dbReference>
<dbReference type="OrthoDB" id="350860at2157"/>
<organism evidence="14 15">
    <name type="scientific">Halococcus hamelinensis 100A6</name>
    <dbReference type="NCBI Taxonomy" id="1132509"/>
    <lineage>
        <taxon>Archaea</taxon>
        <taxon>Methanobacteriati</taxon>
        <taxon>Methanobacteriota</taxon>
        <taxon>Stenosarchaea group</taxon>
        <taxon>Halobacteria</taxon>
        <taxon>Halobacteriales</taxon>
        <taxon>Halococcaceae</taxon>
        <taxon>Halococcus</taxon>
    </lineage>
</organism>
<proteinExistence type="predicted"/>
<dbReference type="UniPathway" id="UPA00034">
    <property type="reaction ID" value="UER00017"/>
</dbReference>
<evidence type="ECO:0000313" key="14">
    <source>
        <dbReference type="EMBL" id="EMA41416.1"/>
    </source>
</evidence>
<dbReference type="SMART" id="SM01130">
    <property type="entry name" value="DHDPS"/>
    <property type="match status" value="1"/>
</dbReference>
<reference evidence="14 15" key="1">
    <citation type="journal article" date="2014" name="PLoS Genet.">
        <title>Phylogenetically driven sequencing of extremely halophilic archaea reveals strategies for static and dynamic osmo-response.</title>
        <authorList>
            <person name="Becker E.A."/>
            <person name="Seitzer P.M."/>
            <person name="Tritt A."/>
            <person name="Larsen D."/>
            <person name="Krusor M."/>
            <person name="Yao A.I."/>
            <person name="Wu D."/>
            <person name="Madern D."/>
            <person name="Eisen J.A."/>
            <person name="Darling A.E."/>
            <person name="Facciotti M.T."/>
        </authorList>
    </citation>
    <scope>NUCLEOTIDE SEQUENCE [LARGE SCALE GENOMIC DNA]</scope>
    <source>
        <strain evidence="14 15">100A6</strain>
    </source>
</reference>
<keyword evidence="5" id="KW-0028">Amino-acid biosynthesis</keyword>
<evidence type="ECO:0000256" key="1">
    <source>
        <dbReference type="ARBA" id="ARBA00003294"/>
    </source>
</evidence>
<evidence type="ECO:0000256" key="8">
    <source>
        <dbReference type="ARBA" id="ARBA00023239"/>
    </source>
</evidence>
<dbReference type="GO" id="GO:0019877">
    <property type="term" value="P:diaminopimelate biosynthetic process"/>
    <property type="evidence" value="ECO:0007669"/>
    <property type="project" value="UniProtKB-KW"/>
</dbReference>
<accession>M0M6S1</accession>
<dbReference type="PIRSF" id="PIRSF001365">
    <property type="entry name" value="DHDPS"/>
    <property type="match status" value="1"/>
</dbReference>
<evidence type="ECO:0000256" key="4">
    <source>
        <dbReference type="ARBA" id="ARBA00022490"/>
    </source>
</evidence>
<dbReference type="GO" id="GO:0008840">
    <property type="term" value="F:4-hydroxy-tetrahydrodipicolinate synthase activity"/>
    <property type="evidence" value="ECO:0007669"/>
    <property type="project" value="UniProtKB-UniRule"/>
</dbReference>
<dbReference type="Pfam" id="PF00701">
    <property type="entry name" value="DHDPS"/>
    <property type="match status" value="1"/>
</dbReference>
<dbReference type="RefSeq" id="WP_007690026.1">
    <property type="nucleotide sequence ID" value="NZ_AJRK01000105.1"/>
</dbReference>
<evidence type="ECO:0000256" key="12">
    <source>
        <dbReference type="PIRSR" id="PIRSR001365-1"/>
    </source>
</evidence>
<dbReference type="EC" id="4.3.3.7" evidence="3 11"/>
<dbReference type="EMBL" id="AOMB01000005">
    <property type="protein sequence ID" value="EMA41416.1"/>
    <property type="molecule type" value="Genomic_DNA"/>
</dbReference>
<keyword evidence="4" id="KW-0963">Cytoplasm</keyword>
<keyword evidence="9" id="KW-0704">Schiff base</keyword>
<comment type="catalytic activity">
    <reaction evidence="10">
        <text>L-aspartate 4-semialdehyde + pyruvate = (2S,4S)-4-hydroxy-2,3,4,5-tetrahydrodipicolinate + H2O + H(+)</text>
        <dbReference type="Rhea" id="RHEA:34171"/>
        <dbReference type="ChEBI" id="CHEBI:15361"/>
        <dbReference type="ChEBI" id="CHEBI:15377"/>
        <dbReference type="ChEBI" id="CHEBI:15378"/>
        <dbReference type="ChEBI" id="CHEBI:67139"/>
        <dbReference type="ChEBI" id="CHEBI:537519"/>
        <dbReference type="EC" id="4.3.3.7"/>
    </reaction>
</comment>
<keyword evidence="15" id="KW-1185">Reference proteome</keyword>
<comment type="pathway">
    <text evidence="2">Amino-acid biosynthesis; L-lysine biosynthesis via DAP pathway; (S)-tetrahydrodipicolinate from L-aspartate: step 3/4.</text>
</comment>
<keyword evidence="6" id="KW-0220">Diaminopimelate biosynthesis</keyword>
<dbReference type="PROSITE" id="PS00666">
    <property type="entry name" value="DHDPS_2"/>
    <property type="match status" value="1"/>
</dbReference>
<dbReference type="InterPro" id="IPR020625">
    <property type="entry name" value="Schiff_base-form_aldolases_AS"/>
</dbReference>
<dbReference type="InterPro" id="IPR005263">
    <property type="entry name" value="DapA"/>
</dbReference>
<feature type="active site" description="Schiff-base intermediate with substrate" evidence="12">
    <location>
        <position position="168"/>
    </location>
</feature>
<keyword evidence="7" id="KW-0457">Lysine biosynthesis</keyword>
<dbReference type="PANTHER" id="PTHR12128:SF66">
    <property type="entry name" value="4-HYDROXY-2-OXOGLUTARATE ALDOLASE, MITOCHONDRIAL"/>
    <property type="match status" value="1"/>
</dbReference>